<name>A0ABP8ELQ0_9MICO</name>
<comment type="caution">
    <text evidence="1">The sequence shown here is derived from an EMBL/GenBank/DDBJ whole genome shotgun (WGS) entry which is preliminary data.</text>
</comment>
<dbReference type="Pfam" id="PF12028">
    <property type="entry name" value="DUF3515"/>
    <property type="match status" value="1"/>
</dbReference>
<proteinExistence type="predicted"/>
<dbReference type="RefSeq" id="WP_236862863.1">
    <property type="nucleotide sequence ID" value="NZ_BAABAZ010000006.1"/>
</dbReference>
<organism evidence="1 2">
    <name type="scientific">Brevibacterium daeguense</name>
    <dbReference type="NCBI Taxonomy" id="909936"/>
    <lineage>
        <taxon>Bacteria</taxon>
        <taxon>Bacillati</taxon>
        <taxon>Actinomycetota</taxon>
        <taxon>Actinomycetes</taxon>
        <taxon>Micrococcales</taxon>
        <taxon>Brevibacteriaceae</taxon>
        <taxon>Brevibacterium</taxon>
    </lineage>
</organism>
<evidence type="ECO:0008006" key="3">
    <source>
        <dbReference type="Google" id="ProtNLM"/>
    </source>
</evidence>
<keyword evidence="2" id="KW-1185">Reference proteome</keyword>
<evidence type="ECO:0000313" key="2">
    <source>
        <dbReference type="Proteomes" id="UP001501586"/>
    </source>
</evidence>
<dbReference type="InterPro" id="IPR021903">
    <property type="entry name" value="DUF3515"/>
</dbReference>
<evidence type="ECO:0000313" key="1">
    <source>
        <dbReference type="EMBL" id="GAA4284899.1"/>
    </source>
</evidence>
<sequence>MTPGLLHPTRDHPSEKERTTLVGMTRSPRALGPLALLLPVLAGCTPALVVEPAPNAADPACAEIMLRMPHEVDGQPDRDTSSQGTEAWGDPAIAIARCGMEPPAPTTDRCVSVDGVDWISTGQTDESWTFVSYGREPAVEVLVDPTAVPGATVLAEVSPAVAQIEPYASCVGPDEVTEEGVPEVPED</sequence>
<gene>
    <name evidence="1" type="ORF">GCM10022261_24300</name>
</gene>
<dbReference type="Proteomes" id="UP001501586">
    <property type="component" value="Unassembled WGS sequence"/>
</dbReference>
<dbReference type="EMBL" id="BAABAZ010000006">
    <property type="protein sequence ID" value="GAA4284899.1"/>
    <property type="molecule type" value="Genomic_DNA"/>
</dbReference>
<protein>
    <recommendedName>
        <fullName evidence="3">DUF3515 family protein</fullName>
    </recommendedName>
</protein>
<accession>A0ABP8ELQ0</accession>
<reference evidence="2" key="1">
    <citation type="journal article" date="2019" name="Int. J. Syst. Evol. Microbiol.">
        <title>The Global Catalogue of Microorganisms (GCM) 10K type strain sequencing project: providing services to taxonomists for standard genome sequencing and annotation.</title>
        <authorList>
            <consortium name="The Broad Institute Genomics Platform"/>
            <consortium name="The Broad Institute Genome Sequencing Center for Infectious Disease"/>
            <person name="Wu L."/>
            <person name="Ma J."/>
        </authorList>
    </citation>
    <scope>NUCLEOTIDE SEQUENCE [LARGE SCALE GENOMIC DNA]</scope>
    <source>
        <strain evidence="2">JCM 17458</strain>
    </source>
</reference>